<dbReference type="InterPro" id="IPR050824">
    <property type="entry name" value="Thiol_disulfide_DsbA"/>
</dbReference>
<evidence type="ECO:0000256" key="7">
    <source>
        <dbReference type="ARBA" id="ARBA00023284"/>
    </source>
</evidence>
<dbReference type="InterPro" id="IPR017937">
    <property type="entry name" value="Thioredoxin_CS"/>
</dbReference>
<dbReference type="InterPro" id="IPR001853">
    <property type="entry name" value="DSBA-like_thioredoxin_dom"/>
</dbReference>
<feature type="domain" description="Thioredoxin" evidence="8">
    <location>
        <begin position="64"/>
        <end position="259"/>
    </location>
</feature>
<dbReference type="SUPFAM" id="SSF52833">
    <property type="entry name" value="Thioredoxin-like"/>
    <property type="match status" value="1"/>
</dbReference>
<keyword evidence="6" id="KW-1015">Disulfide bond</keyword>
<reference evidence="9" key="1">
    <citation type="submission" date="2010-09" db="EMBL/GenBank/DDBJ databases">
        <title>Complete sequence of chromosome1 of Burkholderia sp. CCGE1003.</title>
        <authorList>
            <consortium name="US DOE Joint Genome Institute"/>
            <person name="Lucas S."/>
            <person name="Copeland A."/>
            <person name="Lapidus A."/>
            <person name="Cheng J.-F."/>
            <person name="Bruce D."/>
            <person name="Goodwin L."/>
            <person name="Pitluck S."/>
            <person name="Daligault H."/>
            <person name="Davenport K."/>
            <person name="Detter J.C."/>
            <person name="Han C."/>
            <person name="Tapia R."/>
            <person name="Land M."/>
            <person name="Hauser L."/>
            <person name="Jeffries C."/>
            <person name="Kyrpides N."/>
            <person name="Ivanova N."/>
            <person name="Ovchinnikova G."/>
            <person name="Martinez-Romero E."/>
            <person name="Rogel M.A."/>
            <person name="Auchtung J."/>
            <person name="Tiedje J.M."/>
            <person name="Woyke T."/>
        </authorList>
    </citation>
    <scope>NUCLEOTIDE SEQUENCE</scope>
    <source>
        <strain evidence="9">CCGE1003</strain>
    </source>
</reference>
<comment type="similarity">
    <text evidence="2">Belongs to the thioredoxin family. DsbA subfamily.</text>
</comment>
<evidence type="ECO:0000256" key="6">
    <source>
        <dbReference type="ARBA" id="ARBA00023157"/>
    </source>
</evidence>
<dbReference type="Pfam" id="PF01323">
    <property type="entry name" value="DSBA"/>
    <property type="match status" value="1"/>
</dbReference>
<dbReference type="InterPro" id="IPR013766">
    <property type="entry name" value="Thioredoxin_domain"/>
</dbReference>
<dbReference type="AlphaFoldDB" id="E1T5T7"/>
<sequence length="266" mass="29278">MRRRRVIGAASVTGIARTLSMIDHGGSYNRRTPNLKTVTGICVAPLFSLLDQHNMKKLLSILFLSLGLLAASAHASPAAPVAGKDYTALASAQPVDVPAGKIEVTEFFWYGCPHCNEFEPYLESWLKKQGPDVVFKRVPVAFRDDFIPHSKMYHALDALGVAPQLTPKVFNEIHVNKNYLLTPEDQAKFLAKNGVDPKKYMDAYNSFSTQSALQKDKKLLDDYKIDGVPTIAVQGKYETGPAATGSLPGTLQVLDFLVQQVRAKKM</sequence>
<dbReference type="STRING" id="640512.BC1003_0210"/>
<evidence type="ECO:0000313" key="9">
    <source>
        <dbReference type="EMBL" id="ADN56214.1"/>
    </source>
</evidence>
<dbReference type="Gene3D" id="3.40.30.10">
    <property type="entry name" value="Glutaredoxin"/>
    <property type="match status" value="1"/>
</dbReference>
<dbReference type="CDD" id="cd03019">
    <property type="entry name" value="DsbA_DsbA"/>
    <property type="match status" value="1"/>
</dbReference>
<dbReference type="PANTHER" id="PTHR35891:SF3">
    <property type="entry name" value="THIOL:DISULFIDE INTERCHANGE PROTEIN DSBL"/>
    <property type="match status" value="1"/>
</dbReference>
<proteinExistence type="inferred from homology"/>
<dbReference type="eggNOG" id="COG1651">
    <property type="taxonomic scope" value="Bacteria"/>
</dbReference>
<evidence type="ECO:0000256" key="1">
    <source>
        <dbReference type="ARBA" id="ARBA00004418"/>
    </source>
</evidence>
<gene>
    <name evidence="9" type="ordered locus">BC1003_0210</name>
</gene>
<evidence type="ECO:0000256" key="3">
    <source>
        <dbReference type="ARBA" id="ARBA00013831"/>
    </source>
</evidence>
<comment type="subcellular location">
    <subcellularLocation>
        <location evidence="1">Periplasm</location>
    </subcellularLocation>
</comment>
<dbReference type="GO" id="GO:0015036">
    <property type="term" value="F:disulfide oxidoreductase activity"/>
    <property type="evidence" value="ECO:0007669"/>
    <property type="project" value="UniProtKB-ARBA"/>
</dbReference>
<organism evidence="9">
    <name type="scientific">Burkholderia sp. (strain CCGE1003)</name>
    <dbReference type="NCBI Taxonomy" id="640512"/>
    <lineage>
        <taxon>Bacteria</taxon>
        <taxon>Pseudomonadati</taxon>
        <taxon>Pseudomonadota</taxon>
        <taxon>Betaproteobacteria</taxon>
        <taxon>Burkholderiales</taxon>
        <taxon>Burkholderiaceae</taxon>
        <taxon>Burkholderia</taxon>
    </lineage>
</organism>
<evidence type="ECO:0000256" key="5">
    <source>
        <dbReference type="ARBA" id="ARBA00022764"/>
    </source>
</evidence>
<dbReference type="PROSITE" id="PS00194">
    <property type="entry name" value="THIOREDOXIN_1"/>
    <property type="match status" value="1"/>
</dbReference>
<dbReference type="InterPro" id="IPR023205">
    <property type="entry name" value="DsbA/DsbL"/>
</dbReference>
<dbReference type="EMBL" id="CP002217">
    <property type="protein sequence ID" value="ADN56214.1"/>
    <property type="molecule type" value="Genomic_DNA"/>
</dbReference>
<dbReference type="PANTHER" id="PTHR35891">
    <property type="entry name" value="THIOL:DISULFIDE INTERCHANGE PROTEIN DSBA"/>
    <property type="match status" value="1"/>
</dbReference>
<name>E1T5T7_BURSG</name>
<dbReference type="PROSITE" id="PS51352">
    <property type="entry name" value="THIOREDOXIN_2"/>
    <property type="match status" value="1"/>
</dbReference>
<evidence type="ECO:0000256" key="2">
    <source>
        <dbReference type="ARBA" id="ARBA00005791"/>
    </source>
</evidence>
<accession>E1T5T7</accession>
<evidence type="ECO:0000259" key="8">
    <source>
        <dbReference type="PROSITE" id="PS51352"/>
    </source>
</evidence>
<keyword evidence="7" id="KW-0676">Redox-active center</keyword>
<dbReference type="GO" id="GO:0042597">
    <property type="term" value="C:periplasmic space"/>
    <property type="evidence" value="ECO:0007669"/>
    <property type="project" value="UniProtKB-SubCell"/>
</dbReference>
<keyword evidence="5" id="KW-0574">Periplasm</keyword>
<evidence type="ECO:0000256" key="4">
    <source>
        <dbReference type="ARBA" id="ARBA00022729"/>
    </source>
</evidence>
<dbReference type="InterPro" id="IPR036249">
    <property type="entry name" value="Thioredoxin-like_sf"/>
</dbReference>
<protein>
    <recommendedName>
        <fullName evidence="3">Thiol:disulfide interchange protein DsbA</fullName>
    </recommendedName>
</protein>
<dbReference type="HOGENOM" id="CLU_088255_1_0_4"/>
<dbReference type="KEGG" id="bgf:BC1003_0210"/>
<keyword evidence="4" id="KW-0732">Signal</keyword>